<dbReference type="PIRSF" id="PIRSF018267">
    <property type="entry name" value="VSR_endonuc"/>
    <property type="match status" value="1"/>
</dbReference>
<reference evidence="7 8" key="1">
    <citation type="submission" date="2019-11" db="EMBL/GenBank/DDBJ databases">
        <title>Whole-genome sequence of Rhodoplanes serenus DSM 18633, type strain.</title>
        <authorList>
            <person name="Kyndt J.A."/>
            <person name="Meyer T.E."/>
        </authorList>
    </citation>
    <scope>NUCLEOTIDE SEQUENCE [LARGE SCALE GENOMIC DNA]</scope>
    <source>
        <strain evidence="7 8">DSM 18633</strain>
    </source>
</reference>
<dbReference type="NCBIfam" id="TIGR00632">
    <property type="entry name" value="vsr"/>
    <property type="match status" value="1"/>
</dbReference>
<dbReference type="GO" id="GO:0004519">
    <property type="term" value="F:endonuclease activity"/>
    <property type="evidence" value="ECO:0007669"/>
    <property type="project" value="UniProtKB-KW"/>
</dbReference>
<dbReference type="CDD" id="cd00221">
    <property type="entry name" value="Vsr"/>
    <property type="match status" value="1"/>
</dbReference>
<dbReference type="Gene3D" id="3.40.960.10">
    <property type="entry name" value="VSR Endonuclease"/>
    <property type="match status" value="1"/>
</dbReference>
<dbReference type="EMBL" id="WNKV01000007">
    <property type="protein sequence ID" value="MTW16622.1"/>
    <property type="molecule type" value="Genomic_DNA"/>
</dbReference>
<dbReference type="AlphaFoldDB" id="A0A9X5ARR3"/>
<dbReference type="RefSeq" id="WP_155479554.1">
    <property type="nucleotide sequence ID" value="NZ_WNKV01000007.1"/>
</dbReference>
<evidence type="ECO:0000313" key="8">
    <source>
        <dbReference type="Proteomes" id="UP000438991"/>
    </source>
</evidence>
<keyword evidence="3 6" id="KW-0227">DNA damage</keyword>
<name>A0A9X5ARR3_9BRAD</name>
<keyword evidence="4 6" id="KW-0378">Hydrolase</keyword>
<dbReference type="InterPro" id="IPR011335">
    <property type="entry name" value="Restrct_endonuc-II-like"/>
</dbReference>
<dbReference type="GO" id="GO:0016787">
    <property type="term" value="F:hydrolase activity"/>
    <property type="evidence" value="ECO:0007669"/>
    <property type="project" value="UniProtKB-KW"/>
</dbReference>
<keyword evidence="1 6" id="KW-0540">Nuclease</keyword>
<evidence type="ECO:0000313" key="7">
    <source>
        <dbReference type="EMBL" id="MTW16622.1"/>
    </source>
</evidence>
<dbReference type="Pfam" id="PF03852">
    <property type="entry name" value="Vsr"/>
    <property type="match status" value="1"/>
</dbReference>
<evidence type="ECO:0000256" key="2">
    <source>
        <dbReference type="ARBA" id="ARBA00022759"/>
    </source>
</evidence>
<evidence type="ECO:0000256" key="3">
    <source>
        <dbReference type="ARBA" id="ARBA00022763"/>
    </source>
</evidence>
<comment type="caution">
    <text evidence="7">The sequence shown here is derived from an EMBL/GenBank/DDBJ whole genome shotgun (WGS) entry which is preliminary data.</text>
</comment>
<evidence type="ECO:0000256" key="4">
    <source>
        <dbReference type="ARBA" id="ARBA00022801"/>
    </source>
</evidence>
<sequence length="137" mass="16075">MDTVDRETRSRMMSRIRGRDTKPEMVVRRLAHRMGYRFRLHRRDLPGRPDLVFPGRRKVIFVHGCYWHRHPGCRFAYSPKSNVDFWSEKFASNVTRDAAVIAQLQTDGWHSLVIWECESTDAEKLAARLLTHLGAPQ</sequence>
<proteinExistence type="inferred from homology"/>
<evidence type="ECO:0000256" key="6">
    <source>
        <dbReference type="PIRNR" id="PIRNR018267"/>
    </source>
</evidence>
<gene>
    <name evidence="7" type="primary">vsr</name>
    <name evidence="7" type="ORF">GJ689_10440</name>
</gene>
<accession>A0A9X5ARR3</accession>
<dbReference type="GO" id="GO:0006298">
    <property type="term" value="P:mismatch repair"/>
    <property type="evidence" value="ECO:0007669"/>
    <property type="project" value="UniProtKB-UniRule"/>
</dbReference>
<evidence type="ECO:0000256" key="5">
    <source>
        <dbReference type="ARBA" id="ARBA00023204"/>
    </source>
</evidence>
<comment type="function">
    <text evidence="6">May nick specific sequences that contain T:G mispairs resulting from m5C-deamination.</text>
</comment>
<dbReference type="SUPFAM" id="SSF52980">
    <property type="entry name" value="Restriction endonuclease-like"/>
    <property type="match status" value="1"/>
</dbReference>
<evidence type="ECO:0000256" key="1">
    <source>
        <dbReference type="ARBA" id="ARBA00022722"/>
    </source>
</evidence>
<keyword evidence="5 6" id="KW-0234">DNA repair</keyword>
<dbReference type="Proteomes" id="UP000438991">
    <property type="component" value="Unassembled WGS sequence"/>
</dbReference>
<protein>
    <recommendedName>
        <fullName evidence="6">Very short patch repair endonuclease</fullName>
        <ecNumber evidence="6">3.1.-.-</ecNumber>
    </recommendedName>
</protein>
<dbReference type="InterPro" id="IPR004603">
    <property type="entry name" value="DNA_mismatch_endonuc_vsr"/>
</dbReference>
<dbReference type="EC" id="3.1.-.-" evidence="6"/>
<organism evidence="7 8">
    <name type="scientific">Rhodoplanes serenus</name>
    <dbReference type="NCBI Taxonomy" id="200615"/>
    <lineage>
        <taxon>Bacteria</taxon>
        <taxon>Pseudomonadati</taxon>
        <taxon>Pseudomonadota</taxon>
        <taxon>Alphaproteobacteria</taxon>
        <taxon>Hyphomicrobiales</taxon>
        <taxon>Nitrobacteraceae</taxon>
        <taxon>Rhodoplanes</taxon>
    </lineage>
</organism>
<keyword evidence="2 6" id="KW-0255">Endonuclease</keyword>
<comment type="similarity">
    <text evidence="6">Belongs to the vsr family.</text>
</comment>